<keyword evidence="8 10" id="KW-1133">Transmembrane helix</keyword>
<dbReference type="Pfam" id="PF08544">
    <property type="entry name" value="GHMP_kinases_C"/>
    <property type="match status" value="1"/>
</dbReference>
<evidence type="ECO:0000256" key="5">
    <source>
        <dbReference type="ARBA" id="ARBA00022679"/>
    </source>
</evidence>
<sequence>MPYTEEYIKHKLTTKLNASHVKMLRGSMQVVLIFIFALILRWCVTYHSHSGQEKPPMYGDYEAQRHWQEITLNLPIQKWYVNMTDNDLEYWGLDYPPLTAYHSLLLGYIANATNPSYVKLHKSRGISSPDHKYFMRITVLCSDAMIFLPTMIWYFMSMQTIKTAQAEYNNLFSFEKKNFILLSALIYPGIILIDHGHFQYNCISLGFFIAAVTAILNDSFVSSSFLFVLALNYKQMELYHSLPFFFYILGKCRISKTKSLLLSVYMLIYVSLVVVITFTIIWLPFLKDWNTFLHTILRLFPFSRGVFEDKVANVWCTINVLYKLRNIFTNEQLAQICLVHEKSILLVAIPVLLHFHNDPLACFWLLLISHFSMLPLYIKDNLYLAYFATIIFYFVSITWMWSDLFVYTNESDKCEGKLCKAKLNNQKTSKYKPNSNKFFCNFVSNLEYYYGYNFIIKILFYNSLLGILILSICIRCLKPPAKYPDLFALLISIYSCIHFFIFFLYFCYKQFILIDDNFATKLKEVTDQSDGCGAKFSVVVISDIFEGKPLLQRHRVQRSTKTIIDKTTKLKCMYPTVIDPIMNSIDNISKEALKILKQDTNQTQNDSKGKCEEYEEYNQLMMLININQSLLAALQTSHSSLDRICAEAQNYGFAAKLTGAGGGGHAFVLLPPDTQPEIISSISRKLIADGYCVTLTSLGGTGVLIDE</sequence>
<feature type="transmembrane region" description="Helical" evidence="10">
    <location>
        <begin position="176"/>
        <end position="193"/>
    </location>
</feature>
<dbReference type="Proteomes" id="UP001607302">
    <property type="component" value="Unassembled WGS sequence"/>
</dbReference>
<comment type="pathway">
    <text evidence="2 10">Protein modification; protein glycosylation.</text>
</comment>
<evidence type="ECO:0000256" key="9">
    <source>
        <dbReference type="ARBA" id="ARBA00023136"/>
    </source>
</evidence>
<keyword evidence="9 10" id="KW-0472">Membrane</keyword>
<dbReference type="InterPro" id="IPR013750">
    <property type="entry name" value="GHMP_kinase_C_dom"/>
</dbReference>
<keyword evidence="7 10" id="KW-0256">Endoplasmic reticulum</keyword>
<evidence type="ECO:0000259" key="11">
    <source>
        <dbReference type="Pfam" id="PF08544"/>
    </source>
</evidence>
<comment type="subcellular location">
    <subcellularLocation>
        <location evidence="1 10">Endoplasmic reticulum membrane</location>
        <topology evidence="1 10">Multi-pass membrane protein</topology>
    </subcellularLocation>
</comment>
<evidence type="ECO:0000256" key="6">
    <source>
        <dbReference type="ARBA" id="ARBA00022692"/>
    </source>
</evidence>
<evidence type="ECO:0000313" key="13">
    <source>
        <dbReference type="Proteomes" id="UP001607302"/>
    </source>
</evidence>
<feature type="transmembrane region" description="Helical" evidence="10">
    <location>
        <begin position="360"/>
        <end position="378"/>
    </location>
</feature>
<feature type="domain" description="GHMP kinase C-terminal" evidence="11">
    <location>
        <begin position="623"/>
        <end position="686"/>
    </location>
</feature>
<organism evidence="12 13">
    <name type="scientific">Vespula squamosa</name>
    <name type="common">Southern yellow jacket</name>
    <name type="synonym">Wasp</name>
    <dbReference type="NCBI Taxonomy" id="30214"/>
    <lineage>
        <taxon>Eukaryota</taxon>
        <taxon>Metazoa</taxon>
        <taxon>Ecdysozoa</taxon>
        <taxon>Arthropoda</taxon>
        <taxon>Hexapoda</taxon>
        <taxon>Insecta</taxon>
        <taxon>Pterygota</taxon>
        <taxon>Neoptera</taxon>
        <taxon>Endopterygota</taxon>
        <taxon>Hymenoptera</taxon>
        <taxon>Apocrita</taxon>
        <taxon>Aculeata</taxon>
        <taxon>Vespoidea</taxon>
        <taxon>Vespidae</taxon>
        <taxon>Vespinae</taxon>
        <taxon>Vespula</taxon>
    </lineage>
</organism>
<dbReference type="Gene3D" id="3.30.70.890">
    <property type="entry name" value="GHMP kinase, C-terminal domain"/>
    <property type="match status" value="1"/>
</dbReference>
<dbReference type="Pfam" id="PF03155">
    <property type="entry name" value="Alg6_Alg8"/>
    <property type="match status" value="2"/>
</dbReference>
<evidence type="ECO:0000256" key="7">
    <source>
        <dbReference type="ARBA" id="ARBA00022824"/>
    </source>
</evidence>
<feature type="transmembrane region" description="Helical" evidence="10">
    <location>
        <begin position="205"/>
        <end position="232"/>
    </location>
</feature>
<gene>
    <name evidence="12" type="ORF">V1478_010361</name>
</gene>
<reference evidence="12 13" key="1">
    <citation type="journal article" date="2024" name="Ann. Entomol. Soc. Am.">
        <title>Genomic analyses of the southern and eastern yellowjacket wasps (Hymenoptera: Vespidae) reveal evolutionary signatures of social life.</title>
        <authorList>
            <person name="Catto M.A."/>
            <person name="Caine P.B."/>
            <person name="Orr S.E."/>
            <person name="Hunt B.G."/>
            <person name="Goodisman M.A.D."/>
        </authorList>
    </citation>
    <scope>NUCLEOTIDE SEQUENCE [LARGE SCALE GENOMIC DNA]</scope>
    <source>
        <strain evidence="12">233</strain>
        <tissue evidence="12">Head and thorax</tissue>
    </source>
</reference>
<feature type="transmembrane region" description="Helical" evidence="10">
    <location>
        <begin position="26"/>
        <end position="44"/>
    </location>
</feature>
<comment type="similarity">
    <text evidence="3 10">Belongs to the ALG6/ALG8 glucosyltransferase family.</text>
</comment>
<evidence type="ECO:0000256" key="3">
    <source>
        <dbReference type="ARBA" id="ARBA00008715"/>
    </source>
</evidence>
<keyword evidence="4 10" id="KW-0328">Glycosyltransferase</keyword>
<proteinExistence type="inferred from homology"/>
<feature type="transmembrane region" description="Helical" evidence="10">
    <location>
        <begin position="486"/>
        <end position="506"/>
    </location>
</feature>
<evidence type="ECO:0000256" key="10">
    <source>
        <dbReference type="RuleBase" id="RU363110"/>
    </source>
</evidence>
<dbReference type="PANTHER" id="PTHR12413:SF1">
    <property type="entry name" value="DOLICHYL PYROPHOSPHATE MAN9GLCNAC2 ALPHA-1,3-GLUCOSYLTRANSFERASE"/>
    <property type="match status" value="1"/>
</dbReference>
<dbReference type="EC" id="2.4.1.-" evidence="10"/>
<feature type="transmembrane region" description="Helical" evidence="10">
    <location>
        <begin position="454"/>
        <end position="474"/>
    </location>
</feature>
<keyword evidence="5 10" id="KW-0808">Transferase</keyword>
<evidence type="ECO:0000313" key="12">
    <source>
        <dbReference type="EMBL" id="KAL2720095.1"/>
    </source>
</evidence>
<keyword evidence="6 10" id="KW-0812">Transmembrane</keyword>
<accession>A0ABD2AK95</accession>
<dbReference type="GO" id="GO:0016757">
    <property type="term" value="F:glycosyltransferase activity"/>
    <property type="evidence" value="ECO:0007669"/>
    <property type="project" value="UniProtKB-KW"/>
</dbReference>
<feature type="transmembrane region" description="Helical" evidence="10">
    <location>
        <begin position="266"/>
        <end position="285"/>
    </location>
</feature>
<dbReference type="GO" id="GO:0005789">
    <property type="term" value="C:endoplasmic reticulum membrane"/>
    <property type="evidence" value="ECO:0007669"/>
    <property type="project" value="UniProtKB-SubCell"/>
</dbReference>
<evidence type="ECO:0000256" key="8">
    <source>
        <dbReference type="ARBA" id="ARBA00022989"/>
    </source>
</evidence>
<protein>
    <recommendedName>
        <fullName evidence="10">Alpha-1,3-glucosyltransferase</fullName>
        <ecNumber evidence="10">2.4.1.-</ecNumber>
    </recommendedName>
</protein>
<dbReference type="PANTHER" id="PTHR12413">
    <property type="entry name" value="DOLICHYL GLYCOSYLTRANSFERASE"/>
    <property type="match status" value="1"/>
</dbReference>
<feature type="transmembrane region" description="Helical" evidence="10">
    <location>
        <begin position="383"/>
        <end position="401"/>
    </location>
</feature>
<evidence type="ECO:0000256" key="4">
    <source>
        <dbReference type="ARBA" id="ARBA00022676"/>
    </source>
</evidence>
<evidence type="ECO:0000256" key="1">
    <source>
        <dbReference type="ARBA" id="ARBA00004477"/>
    </source>
</evidence>
<dbReference type="InterPro" id="IPR036554">
    <property type="entry name" value="GHMP_kinase_C_sf"/>
</dbReference>
<dbReference type="SUPFAM" id="SSF55060">
    <property type="entry name" value="GHMP Kinase, C-terminal domain"/>
    <property type="match status" value="1"/>
</dbReference>
<dbReference type="SUPFAM" id="SSF82657">
    <property type="entry name" value="BolA-like"/>
    <property type="match status" value="1"/>
</dbReference>
<evidence type="ECO:0000256" key="2">
    <source>
        <dbReference type="ARBA" id="ARBA00004922"/>
    </source>
</evidence>
<name>A0ABD2AK95_VESSQ</name>
<dbReference type="EMBL" id="JAUDFV010000147">
    <property type="protein sequence ID" value="KAL2720095.1"/>
    <property type="molecule type" value="Genomic_DNA"/>
</dbReference>
<comment type="caution">
    <text evidence="12">The sequence shown here is derived from an EMBL/GenBank/DDBJ whole genome shotgun (WGS) entry which is preliminary data.</text>
</comment>
<dbReference type="InterPro" id="IPR004856">
    <property type="entry name" value="Glyco_trans_ALG6/ALG8"/>
</dbReference>
<dbReference type="InterPro" id="IPR036065">
    <property type="entry name" value="BolA-like_sf"/>
</dbReference>
<feature type="transmembrane region" description="Helical" evidence="10">
    <location>
        <begin position="133"/>
        <end position="156"/>
    </location>
</feature>
<keyword evidence="13" id="KW-1185">Reference proteome</keyword>
<dbReference type="AlphaFoldDB" id="A0ABD2AK95"/>